<keyword evidence="2" id="KW-0812">Transmembrane</keyword>
<dbReference type="InterPro" id="IPR036938">
    <property type="entry name" value="PAP2/HPO_sf"/>
</dbReference>
<protein>
    <submittedName>
        <fullName evidence="4">Phosphatase PAP2 family protein</fullName>
    </submittedName>
</protein>
<evidence type="ECO:0000256" key="1">
    <source>
        <dbReference type="SAM" id="MobiDB-lite"/>
    </source>
</evidence>
<feature type="transmembrane region" description="Helical" evidence="2">
    <location>
        <begin position="182"/>
        <end position="203"/>
    </location>
</feature>
<keyword evidence="2" id="KW-0472">Membrane</keyword>
<feature type="transmembrane region" description="Helical" evidence="2">
    <location>
        <begin position="137"/>
        <end position="155"/>
    </location>
</feature>
<evidence type="ECO:0000313" key="4">
    <source>
        <dbReference type="EMBL" id="UQA92800.1"/>
    </source>
</evidence>
<proteinExistence type="predicted"/>
<feature type="compositionally biased region" description="Basic and acidic residues" evidence="1">
    <location>
        <begin position="41"/>
        <end position="59"/>
    </location>
</feature>
<feature type="domain" description="Phosphatidic acid phosphatase type 2/haloperoxidase" evidence="3">
    <location>
        <begin position="184"/>
        <end position="310"/>
    </location>
</feature>
<dbReference type="SMART" id="SM00014">
    <property type="entry name" value="acidPPc"/>
    <property type="match status" value="1"/>
</dbReference>
<dbReference type="EMBL" id="CP086322">
    <property type="protein sequence ID" value="UQA92800.1"/>
    <property type="molecule type" value="Genomic_DNA"/>
</dbReference>
<keyword evidence="5" id="KW-1185">Reference proteome</keyword>
<feature type="transmembrane region" description="Helical" evidence="2">
    <location>
        <begin position="296"/>
        <end position="318"/>
    </location>
</feature>
<evidence type="ECO:0000313" key="5">
    <source>
        <dbReference type="Proteomes" id="UP000830115"/>
    </source>
</evidence>
<feature type="compositionally biased region" description="Pro residues" evidence="1">
    <location>
        <begin position="67"/>
        <end position="76"/>
    </location>
</feature>
<dbReference type="Proteomes" id="UP000830115">
    <property type="component" value="Chromosome"/>
</dbReference>
<keyword evidence="2" id="KW-1133">Transmembrane helix</keyword>
<evidence type="ECO:0000259" key="3">
    <source>
        <dbReference type="SMART" id="SM00014"/>
    </source>
</evidence>
<organism evidence="4 5">
    <name type="scientific">Streptomyces halobius</name>
    <dbReference type="NCBI Taxonomy" id="2879846"/>
    <lineage>
        <taxon>Bacteria</taxon>
        <taxon>Bacillati</taxon>
        <taxon>Actinomycetota</taxon>
        <taxon>Actinomycetes</taxon>
        <taxon>Kitasatosporales</taxon>
        <taxon>Streptomycetaceae</taxon>
        <taxon>Streptomyces</taxon>
    </lineage>
</organism>
<feature type="region of interest" description="Disordered" evidence="1">
    <location>
        <begin position="1"/>
        <end position="76"/>
    </location>
</feature>
<dbReference type="Gene3D" id="1.20.144.10">
    <property type="entry name" value="Phosphatidic acid phosphatase type 2/haloperoxidase"/>
    <property type="match status" value="1"/>
</dbReference>
<reference evidence="4" key="1">
    <citation type="submission" date="2021-10" db="EMBL/GenBank/DDBJ databases">
        <title>Streptomyces nigrumlapis sp.nov.,an antimicrobial producing actinobacterium isolated from Black Gobi rocks.</title>
        <authorList>
            <person name="Wen Y."/>
            <person name="Zhang W."/>
            <person name="Liu X.G."/>
        </authorList>
    </citation>
    <scope>NUCLEOTIDE SEQUENCE</scope>
    <source>
        <strain evidence="4">ST13-2-2</strain>
    </source>
</reference>
<dbReference type="Pfam" id="PF01569">
    <property type="entry name" value="PAP2"/>
    <property type="match status" value="1"/>
</dbReference>
<accession>A0ABY4M8S7</accession>
<feature type="transmembrane region" description="Helical" evidence="2">
    <location>
        <begin position="223"/>
        <end position="244"/>
    </location>
</feature>
<dbReference type="InterPro" id="IPR000326">
    <property type="entry name" value="PAP2/HPO"/>
</dbReference>
<name>A0ABY4M8S7_9ACTN</name>
<gene>
    <name evidence="4" type="ORF">K9S39_14030</name>
</gene>
<dbReference type="SUPFAM" id="SSF48317">
    <property type="entry name" value="Acid phosphatase/Vanadium-dependent haloperoxidase"/>
    <property type="match status" value="1"/>
</dbReference>
<feature type="transmembrane region" description="Helical" evidence="2">
    <location>
        <begin position="264"/>
        <end position="284"/>
    </location>
</feature>
<evidence type="ECO:0000256" key="2">
    <source>
        <dbReference type="SAM" id="Phobius"/>
    </source>
</evidence>
<feature type="transmembrane region" description="Helical" evidence="2">
    <location>
        <begin position="78"/>
        <end position="101"/>
    </location>
</feature>
<sequence>MRETPRPQGTAGDARSALPRLRPGRALAHNTGTPRGSGNPHRSDVRPPHTPRGARDTGHRGRLGTSPPVPRRPTPFPMVSPVFAVGLLSVLLFAALTWQVASHGPLRALDERAGRALAAGAIPSGAAEFFADLGNTVVALPVPLAVVAWTGWHGWRRRRGGEGKEEGEGGWGVKSPESAVRWWLPPLAAALALAAVPALVVPFKVWLARPGPPQMADGGPHDGFYPSGHGATAAVAYGVAALLLTRGQWRRGQRRTGRPAAGALIPGALAAAVAVLNIGVGIGLVRQGYHWPLDVLGSWCLAGVVLSVWCAVCARWAGAPPQGTDASRARL</sequence>